<comment type="similarity">
    <text evidence="1 2">Belongs to the dTDP-4-dehydrorhamnose reductase family.</text>
</comment>
<dbReference type="PANTHER" id="PTHR10491:SF4">
    <property type="entry name" value="METHIONINE ADENOSYLTRANSFERASE 2 SUBUNIT BETA"/>
    <property type="match status" value="1"/>
</dbReference>
<dbReference type="Proteomes" id="UP001432209">
    <property type="component" value="Chromosome"/>
</dbReference>
<keyword evidence="5" id="KW-1185">Reference proteome</keyword>
<evidence type="ECO:0000256" key="1">
    <source>
        <dbReference type="ARBA" id="ARBA00010944"/>
    </source>
</evidence>
<dbReference type="EC" id="1.1.1.133" evidence="2"/>
<evidence type="ECO:0000313" key="5">
    <source>
        <dbReference type="Proteomes" id="UP001432209"/>
    </source>
</evidence>
<dbReference type="PANTHER" id="PTHR10491">
    <property type="entry name" value="DTDP-4-DEHYDRORHAMNOSE REDUCTASE"/>
    <property type="match status" value="1"/>
</dbReference>
<dbReference type="Gene3D" id="3.90.25.10">
    <property type="entry name" value="UDP-galactose 4-epimerase, domain 1"/>
    <property type="match status" value="1"/>
</dbReference>
<comment type="pathway">
    <text evidence="2">Carbohydrate biosynthesis; dTDP-L-rhamnose biosynthesis.</text>
</comment>
<organism evidence="4 5">
    <name type="scientific">Streptomyces niveus</name>
    <name type="common">Streptomyces spheroides</name>
    <dbReference type="NCBI Taxonomy" id="193462"/>
    <lineage>
        <taxon>Bacteria</taxon>
        <taxon>Bacillati</taxon>
        <taxon>Actinomycetota</taxon>
        <taxon>Actinomycetes</taxon>
        <taxon>Kitasatosporales</taxon>
        <taxon>Streptomycetaceae</taxon>
        <taxon>Streptomyces</taxon>
    </lineage>
</organism>
<keyword evidence="2" id="KW-0521">NADP</keyword>
<evidence type="ECO:0000256" key="2">
    <source>
        <dbReference type="RuleBase" id="RU364082"/>
    </source>
</evidence>
<dbReference type="Gene3D" id="3.40.50.720">
    <property type="entry name" value="NAD(P)-binding Rossmann-like Domain"/>
    <property type="match status" value="1"/>
</dbReference>
<dbReference type="InterPro" id="IPR036291">
    <property type="entry name" value="NAD(P)-bd_dom_sf"/>
</dbReference>
<dbReference type="RefSeq" id="WP_329081428.1">
    <property type="nucleotide sequence ID" value="NZ_CP109495.1"/>
</dbReference>
<protein>
    <recommendedName>
        <fullName evidence="2">dTDP-4-dehydrorhamnose reductase</fullName>
        <ecNumber evidence="2">1.1.1.133</ecNumber>
    </recommendedName>
</protein>
<dbReference type="NCBIfam" id="TIGR01214">
    <property type="entry name" value="rmlD"/>
    <property type="match status" value="1"/>
</dbReference>
<gene>
    <name evidence="4" type="primary">rfbD</name>
    <name evidence="4" type="ORF">OG442_36690</name>
</gene>
<dbReference type="GO" id="GO:0008831">
    <property type="term" value="F:dTDP-4-dehydrorhamnose reductase activity"/>
    <property type="evidence" value="ECO:0007669"/>
    <property type="project" value="UniProtKB-EC"/>
</dbReference>
<keyword evidence="2 4" id="KW-0560">Oxidoreductase</keyword>
<dbReference type="CDD" id="cd05254">
    <property type="entry name" value="dTDP_HR_like_SDR_e"/>
    <property type="match status" value="1"/>
</dbReference>
<dbReference type="SUPFAM" id="SSF51735">
    <property type="entry name" value="NAD(P)-binding Rossmann-fold domains"/>
    <property type="match status" value="1"/>
</dbReference>
<name>A0ABZ2AD50_STRNV</name>
<dbReference type="InterPro" id="IPR005913">
    <property type="entry name" value="dTDP_dehydrorham_reduct"/>
</dbReference>
<dbReference type="InterPro" id="IPR029903">
    <property type="entry name" value="RmlD-like-bd"/>
</dbReference>
<proteinExistence type="inferred from homology"/>
<feature type="domain" description="RmlD-like substrate binding" evidence="3">
    <location>
        <begin position="5"/>
        <end position="279"/>
    </location>
</feature>
<reference evidence="4" key="1">
    <citation type="submission" date="2022-10" db="EMBL/GenBank/DDBJ databases">
        <title>The complete genomes of actinobacterial strains from the NBC collection.</title>
        <authorList>
            <person name="Joergensen T.S."/>
            <person name="Alvarez Arevalo M."/>
            <person name="Sterndorff E.B."/>
            <person name="Faurdal D."/>
            <person name="Vuksanovic O."/>
            <person name="Mourched A.-S."/>
            <person name="Charusanti P."/>
            <person name="Shaw S."/>
            <person name="Blin K."/>
            <person name="Weber T."/>
        </authorList>
    </citation>
    <scope>NUCLEOTIDE SEQUENCE</scope>
    <source>
        <strain evidence="4">NBC_01432</strain>
    </source>
</reference>
<evidence type="ECO:0000313" key="4">
    <source>
        <dbReference type="EMBL" id="WUX56623.1"/>
    </source>
</evidence>
<comment type="function">
    <text evidence="2">Catalyzes the reduction of dTDP-6-deoxy-L-lyxo-4-hexulose to yield dTDP-L-rhamnose.</text>
</comment>
<evidence type="ECO:0000259" key="3">
    <source>
        <dbReference type="Pfam" id="PF04321"/>
    </source>
</evidence>
<dbReference type="EMBL" id="CP109495">
    <property type="protein sequence ID" value="WUX56623.1"/>
    <property type="molecule type" value="Genomic_DNA"/>
</dbReference>
<dbReference type="Pfam" id="PF04321">
    <property type="entry name" value="RmlD_sub_bind"/>
    <property type="match status" value="1"/>
</dbReference>
<sequence length="288" mass="31743">MTNRWLVTGAAGMLGRDLVALLRGLNEPVFAVNRHDLDITDRLSVRAVVDTCRPTAIVNCAAWTRFGEAEAGESKALLVNGGGARELAAICRDRSIRLVHLSTDYVFDGTSRRPYTESAVTSPINAYGRTKQAGEQAVLDLLPDDGTIVRTAWLYGRHGMNFIRKMVRLEQLRETVDVVDDQWGQPTWTVDLAQQIVALVRHGASGVFHGTSAGEATWYDLARMTFRLLGADPGRVRPVPSDRIAGGELRPRYTVLGHDAWREAGLTPIRHWTTALTQAFPLLNADES</sequence>
<accession>A0ABZ2AD50</accession>